<evidence type="ECO:0000256" key="5">
    <source>
        <dbReference type="ARBA" id="ARBA00023001"/>
    </source>
</evidence>
<name>A0AAE0NZT7_9PEZI</name>
<dbReference type="EC" id="3.2.1.4" evidence="3"/>
<dbReference type="Gene3D" id="2.40.40.10">
    <property type="entry name" value="RlpA-like domain"/>
    <property type="match status" value="1"/>
</dbReference>
<evidence type="ECO:0000256" key="1">
    <source>
        <dbReference type="ARBA" id="ARBA00000966"/>
    </source>
</evidence>
<dbReference type="PANTHER" id="PTHR39730:SF1">
    <property type="entry name" value="ENDOGLUCANASE 1"/>
    <property type="match status" value="1"/>
</dbReference>
<evidence type="ECO:0000259" key="10">
    <source>
        <dbReference type="Pfam" id="PF02015"/>
    </source>
</evidence>
<proteinExistence type="inferred from homology"/>
<dbReference type="Pfam" id="PF02015">
    <property type="entry name" value="Glyco_hydro_45"/>
    <property type="match status" value="1"/>
</dbReference>
<feature type="chain" id="PRO_5042125877" description="cellulase" evidence="9">
    <location>
        <begin position="18"/>
        <end position="237"/>
    </location>
</feature>
<evidence type="ECO:0000256" key="4">
    <source>
        <dbReference type="ARBA" id="ARBA00022801"/>
    </source>
</evidence>
<evidence type="ECO:0000256" key="8">
    <source>
        <dbReference type="ARBA" id="ARBA00023326"/>
    </source>
</evidence>
<protein>
    <recommendedName>
        <fullName evidence="3">cellulase</fullName>
        <ecNumber evidence="3">3.2.1.4</ecNumber>
    </recommendedName>
</protein>
<feature type="signal peptide" evidence="9">
    <location>
        <begin position="1"/>
        <end position="17"/>
    </location>
</feature>
<evidence type="ECO:0000313" key="12">
    <source>
        <dbReference type="Proteomes" id="UP001285441"/>
    </source>
</evidence>
<dbReference type="GO" id="GO:0030245">
    <property type="term" value="P:cellulose catabolic process"/>
    <property type="evidence" value="ECO:0007669"/>
    <property type="project" value="UniProtKB-KW"/>
</dbReference>
<keyword evidence="5" id="KW-0136">Cellulose degradation</keyword>
<dbReference type="SUPFAM" id="SSF50685">
    <property type="entry name" value="Barwin-like endoglucanases"/>
    <property type="match status" value="1"/>
</dbReference>
<evidence type="ECO:0000256" key="2">
    <source>
        <dbReference type="ARBA" id="ARBA00007793"/>
    </source>
</evidence>
<comment type="caution">
    <text evidence="11">The sequence shown here is derived from an EMBL/GenBank/DDBJ whole genome shotgun (WGS) entry which is preliminary data.</text>
</comment>
<keyword evidence="9" id="KW-0732">Signal</keyword>
<accession>A0AAE0NZT7</accession>
<keyword evidence="4 11" id="KW-0378">Hydrolase</keyword>
<keyword evidence="12" id="KW-1185">Reference proteome</keyword>
<dbReference type="InterPro" id="IPR052288">
    <property type="entry name" value="GH45_Enzymes"/>
</dbReference>
<dbReference type="Proteomes" id="UP001285441">
    <property type="component" value="Unassembled WGS sequence"/>
</dbReference>
<dbReference type="InterPro" id="IPR000334">
    <property type="entry name" value="Glyco_hydro_45"/>
</dbReference>
<reference evidence="11" key="2">
    <citation type="submission" date="2023-06" db="EMBL/GenBank/DDBJ databases">
        <authorList>
            <consortium name="Lawrence Berkeley National Laboratory"/>
            <person name="Haridas S."/>
            <person name="Hensen N."/>
            <person name="Bonometti L."/>
            <person name="Westerberg I."/>
            <person name="Brannstrom I.O."/>
            <person name="Guillou S."/>
            <person name="Cros-Aarteil S."/>
            <person name="Calhoun S."/>
            <person name="Kuo A."/>
            <person name="Mondo S."/>
            <person name="Pangilinan J."/>
            <person name="Riley R."/>
            <person name="LaButti K."/>
            <person name="Andreopoulos B."/>
            <person name="Lipzen A."/>
            <person name="Chen C."/>
            <person name="Yanf M."/>
            <person name="Daum C."/>
            <person name="Ng V."/>
            <person name="Clum A."/>
            <person name="Steindorff A."/>
            <person name="Ohm R."/>
            <person name="Martin F."/>
            <person name="Silar P."/>
            <person name="Natvig D."/>
            <person name="Lalanne C."/>
            <person name="Gautier V."/>
            <person name="Ament-velasquez S.L."/>
            <person name="Kruys A."/>
            <person name="Hutchinson M.I."/>
            <person name="Powell A.J."/>
            <person name="Barry K."/>
            <person name="Miller A.N."/>
            <person name="Grigoriev I.V."/>
            <person name="Debuchy R."/>
            <person name="Gladieux P."/>
            <person name="Thoren M.H."/>
            <person name="Johannesson H."/>
        </authorList>
    </citation>
    <scope>NUCLEOTIDE SEQUENCE</scope>
    <source>
        <strain evidence="11">CBS 232.78</strain>
    </source>
</reference>
<evidence type="ECO:0000256" key="6">
    <source>
        <dbReference type="ARBA" id="ARBA00023277"/>
    </source>
</evidence>
<dbReference type="AlphaFoldDB" id="A0AAE0NZT7"/>
<gene>
    <name evidence="11" type="ORF">B0H63DRAFT_520025</name>
</gene>
<evidence type="ECO:0000313" key="11">
    <source>
        <dbReference type="EMBL" id="KAK3390813.1"/>
    </source>
</evidence>
<comment type="catalytic activity">
    <reaction evidence="1">
        <text>Endohydrolysis of (1-&gt;4)-beta-D-glucosidic linkages in cellulose, lichenin and cereal beta-D-glucans.</text>
        <dbReference type="EC" id="3.2.1.4"/>
    </reaction>
</comment>
<keyword evidence="6" id="KW-0119">Carbohydrate metabolism</keyword>
<dbReference type="InterPro" id="IPR036908">
    <property type="entry name" value="RlpA-like_sf"/>
</dbReference>
<evidence type="ECO:0000256" key="3">
    <source>
        <dbReference type="ARBA" id="ARBA00012601"/>
    </source>
</evidence>
<evidence type="ECO:0000256" key="9">
    <source>
        <dbReference type="SAM" id="SignalP"/>
    </source>
</evidence>
<sequence>MRRLLFLLAAIAGQTLAQTKAKSYTGWDCCKPLCATVNGKNDLLRSRGVVSVCDKNNKVQELQAGIRANTGCSSGGSAYMCDTYAPIPVSDDLSYGFAIHVTDNQNGDNPSCCKCHEVTWLTGAAANKTMVVQIVTPGGSGGDVKKNDLILLTPGGGVGPLSSGCTSQYGNSYSWGETRGGVKNREACEKLPANLQGGCYWRFNWARGEINGWDISYRQVACPSILKEISGCEAKLN</sequence>
<keyword evidence="8" id="KW-0624">Polysaccharide degradation</keyword>
<dbReference type="PANTHER" id="PTHR39730">
    <property type="entry name" value="ENDOGLUCANASE 1"/>
    <property type="match status" value="1"/>
</dbReference>
<feature type="domain" description="Glycosyl hydrolases family 45 active site" evidence="10">
    <location>
        <begin position="25"/>
        <end position="233"/>
    </location>
</feature>
<comment type="similarity">
    <text evidence="2">Belongs to the glycosyl hydrolase 45 (cellulase K) family.</text>
</comment>
<dbReference type="EMBL" id="JAULSW010000002">
    <property type="protein sequence ID" value="KAK3390813.1"/>
    <property type="molecule type" value="Genomic_DNA"/>
</dbReference>
<evidence type="ECO:0000256" key="7">
    <source>
        <dbReference type="ARBA" id="ARBA00023295"/>
    </source>
</evidence>
<dbReference type="GO" id="GO:0008810">
    <property type="term" value="F:cellulase activity"/>
    <property type="evidence" value="ECO:0007669"/>
    <property type="project" value="UniProtKB-EC"/>
</dbReference>
<reference evidence="11" key="1">
    <citation type="journal article" date="2023" name="Mol. Phylogenet. Evol.">
        <title>Genome-scale phylogeny and comparative genomics of the fungal order Sordariales.</title>
        <authorList>
            <person name="Hensen N."/>
            <person name="Bonometti L."/>
            <person name="Westerberg I."/>
            <person name="Brannstrom I.O."/>
            <person name="Guillou S."/>
            <person name="Cros-Aarteil S."/>
            <person name="Calhoun S."/>
            <person name="Haridas S."/>
            <person name="Kuo A."/>
            <person name="Mondo S."/>
            <person name="Pangilinan J."/>
            <person name="Riley R."/>
            <person name="LaButti K."/>
            <person name="Andreopoulos B."/>
            <person name="Lipzen A."/>
            <person name="Chen C."/>
            <person name="Yan M."/>
            <person name="Daum C."/>
            <person name="Ng V."/>
            <person name="Clum A."/>
            <person name="Steindorff A."/>
            <person name="Ohm R.A."/>
            <person name="Martin F."/>
            <person name="Silar P."/>
            <person name="Natvig D.O."/>
            <person name="Lalanne C."/>
            <person name="Gautier V."/>
            <person name="Ament-Velasquez S.L."/>
            <person name="Kruys A."/>
            <person name="Hutchinson M.I."/>
            <person name="Powell A.J."/>
            <person name="Barry K."/>
            <person name="Miller A.N."/>
            <person name="Grigoriev I.V."/>
            <person name="Debuchy R."/>
            <person name="Gladieux P."/>
            <person name="Hiltunen Thoren M."/>
            <person name="Johannesson H."/>
        </authorList>
    </citation>
    <scope>NUCLEOTIDE SEQUENCE</scope>
    <source>
        <strain evidence="11">CBS 232.78</strain>
    </source>
</reference>
<organism evidence="11 12">
    <name type="scientific">Podospora didyma</name>
    <dbReference type="NCBI Taxonomy" id="330526"/>
    <lineage>
        <taxon>Eukaryota</taxon>
        <taxon>Fungi</taxon>
        <taxon>Dikarya</taxon>
        <taxon>Ascomycota</taxon>
        <taxon>Pezizomycotina</taxon>
        <taxon>Sordariomycetes</taxon>
        <taxon>Sordariomycetidae</taxon>
        <taxon>Sordariales</taxon>
        <taxon>Podosporaceae</taxon>
        <taxon>Podospora</taxon>
    </lineage>
</organism>
<keyword evidence="7" id="KW-0326">Glycosidase</keyword>